<feature type="transmembrane region" description="Helical" evidence="1">
    <location>
        <begin position="38"/>
        <end position="58"/>
    </location>
</feature>
<keyword evidence="1" id="KW-0472">Membrane</keyword>
<keyword evidence="1" id="KW-0812">Transmembrane</keyword>
<sequence length="99" mass="11122">MSDVKEKEVEIESWKGTYTRGEFVEVIASESQGFRALFVAYILPLIILLITLIVLLQTTGNESLAAAASLGVLVPYYGILYLLKEKIKQKLNFSIRKLN</sequence>
<keyword evidence="3" id="KW-1185">Reference proteome</keyword>
<name>A0ABQ0ZJC0_9BACT</name>
<feature type="transmembrane region" description="Helical" evidence="1">
    <location>
        <begin position="64"/>
        <end position="83"/>
    </location>
</feature>
<dbReference type="EMBL" id="BLAU01000001">
    <property type="protein sequence ID" value="GET21504.1"/>
    <property type="molecule type" value="Genomic_DNA"/>
</dbReference>
<comment type="caution">
    <text evidence="2">The sequence shown here is derived from an EMBL/GenBank/DDBJ whole genome shotgun (WGS) entry which is preliminary data.</text>
</comment>
<reference evidence="2 3" key="1">
    <citation type="submission" date="2019-10" db="EMBL/GenBank/DDBJ databases">
        <title>Prolixibacter strains distinguished by the presence of nitrate reductase genes were adept at nitrate-dependent anaerobic corrosion of metallic iron and carbon steel.</title>
        <authorList>
            <person name="Iino T."/>
            <person name="Shono N."/>
            <person name="Ito K."/>
            <person name="Nakamura R."/>
            <person name="Sueoka K."/>
            <person name="Harayama S."/>
            <person name="Ohkuma M."/>
        </authorList>
    </citation>
    <scope>NUCLEOTIDE SEQUENCE [LARGE SCALE GENOMIC DNA]</scope>
    <source>
        <strain evidence="2 3">MIC1-1</strain>
    </source>
</reference>
<protein>
    <recommendedName>
        <fullName evidence="4">Positive regulator of sigma(E) RseC/MucC</fullName>
    </recommendedName>
</protein>
<dbReference type="Pfam" id="PF04246">
    <property type="entry name" value="RseC_MucC"/>
    <property type="match status" value="1"/>
</dbReference>
<evidence type="ECO:0000256" key="1">
    <source>
        <dbReference type="SAM" id="Phobius"/>
    </source>
</evidence>
<organism evidence="2 3">
    <name type="scientific">Prolixibacter denitrificans</name>
    <dbReference type="NCBI Taxonomy" id="1541063"/>
    <lineage>
        <taxon>Bacteria</taxon>
        <taxon>Pseudomonadati</taxon>
        <taxon>Bacteroidota</taxon>
        <taxon>Bacteroidia</taxon>
        <taxon>Marinilabiliales</taxon>
        <taxon>Prolixibacteraceae</taxon>
        <taxon>Prolixibacter</taxon>
    </lineage>
</organism>
<keyword evidence="1" id="KW-1133">Transmembrane helix</keyword>
<evidence type="ECO:0008006" key="4">
    <source>
        <dbReference type="Google" id="ProtNLM"/>
    </source>
</evidence>
<dbReference type="Proteomes" id="UP000396862">
    <property type="component" value="Unassembled WGS sequence"/>
</dbReference>
<evidence type="ECO:0000313" key="3">
    <source>
        <dbReference type="Proteomes" id="UP000396862"/>
    </source>
</evidence>
<evidence type="ECO:0000313" key="2">
    <source>
        <dbReference type="EMBL" id="GET21504.1"/>
    </source>
</evidence>
<gene>
    <name evidence="2" type="ORF">JCM18694_17500</name>
</gene>
<accession>A0ABQ0ZJC0</accession>
<proteinExistence type="predicted"/>